<keyword evidence="1" id="KW-0812">Transmembrane</keyword>
<evidence type="ECO:0000256" key="1">
    <source>
        <dbReference type="SAM" id="Phobius"/>
    </source>
</evidence>
<feature type="transmembrane region" description="Helical" evidence="1">
    <location>
        <begin position="35"/>
        <end position="57"/>
    </location>
</feature>
<gene>
    <name evidence="2" type="ORF">THF1A12_40264</name>
</gene>
<comment type="caution">
    <text evidence="2">The sequence shown here is derived from an EMBL/GenBank/DDBJ whole genome shotgun (WGS) entry which is preliminary data.</text>
</comment>
<reference evidence="2" key="1">
    <citation type="submission" date="2022-01" db="EMBL/GenBank/DDBJ databases">
        <authorList>
            <person name="Lagorce A."/>
        </authorList>
    </citation>
    <scope>NUCLEOTIDE SEQUENCE</scope>
    <source>
        <strain evidence="2">Th15_F1_A12</strain>
    </source>
</reference>
<protein>
    <submittedName>
        <fullName evidence="2">Uncharacterized protein</fullName>
    </submittedName>
</protein>
<keyword evidence="1" id="KW-0472">Membrane</keyword>
<evidence type="ECO:0000313" key="3">
    <source>
        <dbReference type="Proteomes" id="UP001295462"/>
    </source>
</evidence>
<accession>A0AAU9QS64</accession>
<name>A0AAU9QS64_9VIBR</name>
<feature type="transmembrane region" description="Helical" evidence="1">
    <location>
        <begin position="6"/>
        <end position="23"/>
    </location>
</feature>
<dbReference type="PROSITE" id="PS51257">
    <property type="entry name" value="PROKAR_LIPOPROTEIN"/>
    <property type="match status" value="1"/>
</dbReference>
<organism evidence="2 3">
    <name type="scientific">Vibrio jasicida</name>
    <dbReference type="NCBI Taxonomy" id="766224"/>
    <lineage>
        <taxon>Bacteria</taxon>
        <taxon>Pseudomonadati</taxon>
        <taxon>Pseudomonadota</taxon>
        <taxon>Gammaproteobacteria</taxon>
        <taxon>Vibrionales</taxon>
        <taxon>Vibrionaceae</taxon>
        <taxon>Vibrio</taxon>
    </lineage>
</organism>
<sequence>MNNKYSWIIFNLVFSIGCFLVLYTTDFTEILERQLGIIPFVFVVANFVWIYKTVIYWRKCIQADDPAFDAIVCSIQKQPYTKSRKEVDSD</sequence>
<dbReference type="Proteomes" id="UP001295462">
    <property type="component" value="Unassembled WGS sequence"/>
</dbReference>
<dbReference type="AlphaFoldDB" id="A0AAU9QS64"/>
<evidence type="ECO:0000313" key="2">
    <source>
        <dbReference type="EMBL" id="CAH1599744.1"/>
    </source>
</evidence>
<keyword evidence="1" id="KW-1133">Transmembrane helix</keyword>
<proteinExistence type="predicted"/>
<dbReference type="EMBL" id="CAKMUD010000094">
    <property type="protein sequence ID" value="CAH1599744.1"/>
    <property type="molecule type" value="Genomic_DNA"/>
</dbReference>